<reference evidence="1 2" key="1">
    <citation type="submission" date="2020-08" db="EMBL/GenBank/DDBJ databases">
        <title>Genomic Encyclopedia of Type Strains, Phase III (KMG-III): the genomes of soil and plant-associated and newly described type strains.</title>
        <authorList>
            <person name="Whitman W."/>
        </authorList>
    </citation>
    <scope>NUCLEOTIDE SEQUENCE [LARGE SCALE GENOMIC DNA]</scope>
    <source>
        <strain evidence="1 2">CECT 8075</strain>
    </source>
</reference>
<dbReference type="Proteomes" id="UP000536179">
    <property type="component" value="Unassembled WGS sequence"/>
</dbReference>
<evidence type="ECO:0000313" key="2">
    <source>
        <dbReference type="Proteomes" id="UP000536179"/>
    </source>
</evidence>
<dbReference type="EMBL" id="JACHXU010000009">
    <property type="protein sequence ID" value="MBB3207193.1"/>
    <property type="molecule type" value="Genomic_DNA"/>
</dbReference>
<dbReference type="AlphaFoldDB" id="A0A7W5E026"/>
<accession>A0A7W5E026</accession>
<name>A0A7W5E026_9BACT</name>
<evidence type="ECO:0000313" key="1">
    <source>
        <dbReference type="EMBL" id="MBB3207193.1"/>
    </source>
</evidence>
<proteinExistence type="predicted"/>
<comment type="caution">
    <text evidence="1">The sequence shown here is derived from an EMBL/GenBank/DDBJ whole genome shotgun (WGS) entry which is preliminary data.</text>
</comment>
<keyword evidence="2" id="KW-1185">Reference proteome</keyword>
<protein>
    <submittedName>
        <fullName evidence="1">Uncharacterized protein</fullName>
    </submittedName>
</protein>
<organism evidence="1 2">
    <name type="scientific">Aporhodopirellula rubra</name>
    <dbReference type="NCBI Taxonomy" id="980271"/>
    <lineage>
        <taxon>Bacteria</taxon>
        <taxon>Pseudomonadati</taxon>
        <taxon>Planctomycetota</taxon>
        <taxon>Planctomycetia</taxon>
        <taxon>Pirellulales</taxon>
        <taxon>Pirellulaceae</taxon>
        <taxon>Aporhodopirellula</taxon>
    </lineage>
</organism>
<sequence length="42" mass="4486">MSHPTGVIFLSLALEEKAASRSVLRRIGPVSGAFVRHAILPT</sequence>
<gene>
    <name evidence="1" type="ORF">FHS27_003012</name>
</gene>
<dbReference type="RefSeq" id="WP_261363929.1">
    <property type="nucleotide sequence ID" value="NZ_JACHXU010000009.1"/>
</dbReference>